<feature type="region of interest" description="Disordered" evidence="1">
    <location>
        <begin position="1"/>
        <end position="30"/>
    </location>
</feature>
<dbReference type="EMBL" id="KK101920">
    <property type="protein sequence ID" value="KIY99206.1"/>
    <property type="molecule type" value="Genomic_DNA"/>
</dbReference>
<gene>
    <name evidence="2" type="ORF">MNEG_8756</name>
</gene>
<dbReference type="AlphaFoldDB" id="A0A0D2MES4"/>
<keyword evidence="3" id="KW-1185">Reference proteome</keyword>
<organism evidence="2 3">
    <name type="scientific">Monoraphidium neglectum</name>
    <dbReference type="NCBI Taxonomy" id="145388"/>
    <lineage>
        <taxon>Eukaryota</taxon>
        <taxon>Viridiplantae</taxon>
        <taxon>Chlorophyta</taxon>
        <taxon>core chlorophytes</taxon>
        <taxon>Chlorophyceae</taxon>
        <taxon>CS clade</taxon>
        <taxon>Sphaeropleales</taxon>
        <taxon>Selenastraceae</taxon>
        <taxon>Monoraphidium</taxon>
    </lineage>
</organism>
<evidence type="ECO:0000313" key="2">
    <source>
        <dbReference type="EMBL" id="KIY99206.1"/>
    </source>
</evidence>
<accession>A0A0D2MES4</accession>
<proteinExistence type="predicted"/>
<dbReference type="Proteomes" id="UP000054498">
    <property type="component" value="Unassembled WGS sequence"/>
</dbReference>
<dbReference type="RefSeq" id="XP_013898226.1">
    <property type="nucleotide sequence ID" value="XM_014042772.1"/>
</dbReference>
<evidence type="ECO:0000256" key="1">
    <source>
        <dbReference type="SAM" id="MobiDB-lite"/>
    </source>
</evidence>
<name>A0A0D2MES4_9CHLO</name>
<dbReference type="KEGG" id="mng:MNEG_8756"/>
<reference evidence="2 3" key="1">
    <citation type="journal article" date="2013" name="BMC Genomics">
        <title>Reconstruction of the lipid metabolism for the microalga Monoraphidium neglectum from its genome sequence reveals characteristics suitable for biofuel production.</title>
        <authorList>
            <person name="Bogen C."/>
            <person name="Al-Dilaimi A."/>
            <person name="Albersmeier A."/>
            <person name="Wichmann J."/>
            <person name="Grundmann M."/>
            <person name="Rupp O."/>
            <person name="Lauersen K.J."/>
            <person name="Blifernez-Klassen O."/>
            <person name="Kalinowski J."/>
            <person name="Goesmann A."/>
            <person name="Mussgnug J.H."/>
            <person name="Kruse O."/>
        </authorList>
    </citation>
    <scope>NUCLEOTIDE SEQUENCE [LARGE SCALE GENOMIC DNA]</scope>
    <source>
        <strain evidence="2 3">SAG 48.87</strain>
    </source>
</reference>
<dbReference type="GeneID" id="25741631"/>
<sequence length="84" mass="9020">MASDNSTGSARDSRSAPATSGQMRQLQAQMRETRRELLQAIQGLRPCHCHPDKAGRLGTIEEGVRAAQEELRAMDIAGAARASS</sequence>
<evidence type="ECO:0000313" key="3">
    <source>
        <dbReference type="Proteomes" id="UP000054498"/>
    </source>
</evidence>
<protein>
    <submittedName>
        <fullName evidence="2">Uncharacterized protein</fullName>
    </submittedName>
</protein>